<evidence type="ECO:0000256" key="8">
    <source>
        <dbReference type="SAM" id="MobiDB-lite"/>
    </source>
</evidence>
<accession>A0A381W8Q7</accession>
<gene>
    <name evidence="9" type="ORF">METZ01_LOCUS101800</name>
</gene>
<reference evidence="9" key="1">
    <citation type="submission" date="2018-05" db="EMBL/GenBank/DDBJ databases">
        <authorList>
            <person name="Lanie J.A."/>
            <person name="Ng W.-L."/>
            <person name="Kazmierczak K.M."/>
            <person name="Andrzejewski T.M."/>
            <person name="Davidsen T.M."/>
            <person name="Wayne K.J."/>
            <person name="Tettelin H."/>
            <person name="Glass J.I."/>
            <person name="Rusch D."/>
            <person name="Podicherti R."/>
            <person name="Tsui H.-C.T."/>
            <person name="Winkler M.E."/>
        </authorList>
    </citation>
    <scope>NUCLEOTIDE SEQUENCE</scope>
</reference>
<evidence type="ECO:0000256" key="2">
    <source>
        <dbReference type="ARBA" id="ARBA00010548"/>
    </source>
</evidence>
<dbReference type="AlphaFoldDB" id="A0A381W8Q7"/>
<proteinExistence type="inferred from homology"/>
<dbReference type="GO" id="GO:0030058">
    <property type="term" value="F:aliphatic amine dehydrogenase activity"/>
    <property type="evidence" value="ECO:0007669"/>
    <property type="project" value="InterPro"/>
</dbReference>
<keyword evidence="7" id="KW-0560">Oxidoreductase</keyword>
<dbReference type="InterPro" id="IPR015943">
    <property type="entry name" value="WD40/YVTN_repeat-like_dom_sf"/>
</dbReference>
<dbReference type="Pfam" id="PF06433">
    <property type="entry name" value="Me-amine-dh_H"/>
    <property type="match status" value="1"/>
</dbReference>
<dbReference type="SUPFAM" id="SSF50969">
    <property type="entry name" value="YVTN repeat-like/Quinoprotein amine dehydrogenase"/>
    <property type="match status" value="1"/>
</dbReference>
<dbReference type="GO" id="GO:0042597">
    <property type="term" value="C:periplasmic space"/>
    <property type="evidence" value="ECO:0007669"/>
    <property type="project" value="UniProtKB-SubCell"/>
</dbReference>
<comment type="subcellular location">
    <subcellularLocation>
        <location evidence="1">Periplasm</location>
    </subcellularLocation>
</comment>
<protein>
    <submittedName>
        <fullName evidence="9">Uncharacterized protein</fullName>
    </submittedName>
</protein>
<feature type="region of interest" description="Disordered" evidence="8">
    <location>
        <begin position="322"/>
        <end position="343"/>
    </location>
</feature>
<evidence type="ECO:0000313" key="9">
    <source>
        <dbReference type="EMBL" id="SVA48946.1"/>
    </source>
</evidence>
<evidence type="ECO:0000256" key="1">
    <source>
        <dbReference type="ARBA" id="ARBA00004418"/>
    </source>
</evidence>
<evidence type="ECO:0000256" key="3">
    <source>
        <dbReference type="ARBA" id="ARBA00022448"/>
    </source>
</evidence>
<dbReference type="InterPro" id="IPR009451">
    <property type="entry name" value="Metamine_DH_Hvc"/>
</dbReference>
<dbReference type="Gene3D" id="2.130.10.10">
    <property type="entry name" value="YVTN repeat-like/Quinoprotein amine dehydrogenase"/>
    <property type="match status" value="1"/>
</dbReference>
<organism evidence="9">
    <name type="scientific">marine metagenome</name>
    <dbReference type="NCBI Taxonomy" id="408172"/>
    <lineage>
        <taxon>unclassified sequences</taxon>
        <taxon>metagenomes</taxon>
        <taxon>ecological metagenomes</taxon>
    </lineage>
</organism>
<evidence type="ECO:0000256" key="7">
    <source>
        <dbReference type="ARBA" id="ARBA00023002"/>
    </source>
</evidence>
<evidence type="ECO:0000256" key="6">
    <source>
        <dbReference type="ARBA" id="ARBA00022982"/>
    </source>
</evidence>
<evidence type="ECO:0000256" key="5">
    <source>
        <dbReference type="ARBA" id="ARBA00022764"/>
    </source>
</evidence>
<sequence length="393" mass="42611">MNVKIQSLLFIAVFWANVCFAQTFDSHGASEVLPVEPEPDWVFIGSSLVDVMDNKFLGIAGVSGGGMGSSFTFSADNRFMFTVESFYSRGNRGQRTDTVTIFDTSTLAPVDEIIVPPKRALMGSIDGATALSDENRFLAVFNLTPATSLSVVDIERREFVGEISTPGCSLVYPAGERRYLMLCADGGVLSVTLDEDGGELSKTRTAGYFDPEGDPITEAGVRYGDQWLFVSFGGVVHPLDVSGATLQFEDSWSLLTDEDRAENWRIAGKQHLVIHQATSRLYSLVRQSEEPLDDPGDMDGTEIWVYDLESRQRVQRLEAVPEQEGEEIRATTGIGSTSGDGASGILVTQGDDSVLVTVGGGVSVRNAITGEYIHEQLKNVPGSGRLTLRNQAQ</sequence>
<dbReference type="EMBL" id="UINC01011055">
    <property type="protein sequence ID" value="SVA48946.1"/>
    <property type="molecule type" value="Genomic_DNA"/>
</dbReference>
<keyword evidence="5" id="KW-0574">Periplasm</keyword>
<keyword evidence="6" id="KW-0249">Electron transport</keyword>
<keyword evidence="4" id="KW-0732">Signal</keyword>
<name>A0A381W8Q7_9ZZZZ</name>
<evidence type="ECO:0000256" key="4">
    <source>
        <dbReference type="ARBA" id="ARBA00022729"/>
    </source>
</evidence>
<comment type="similarity">
    <text evidence="2">Belongs to the aromatic amine dehydrogenase heavy chain family.</text>
</comment>
<keyword evidence="3" id="KW-0813">Transport</keyword>
<dbReference type="InterPro" id="IPR011044">
    <property type="entry name" value="Quino_amine_DH_bsu"/>
</dbReference>